<evidence type="ECO:0000313" key="1">
    <source>
        <dbReference type="Proteomes" id="UP000887565"/>
    </source>
</evidence>
<dbReference type="WBParaSite" id="nRc.2.0.1.t38624-RA">
    <property type="protein sequence ID" value="nRc.2.0.1.t38624-RA"/>
    <property type="gene ID" value="nRc.2.0.1.g38624"/>
</dbReference>
<evidence type="ECO:0000313" key="2">
    <source>
        <dbReference type="WBParaSite" id="nRc.2.0.1.t38624-RA"/>
    </source>
</evidence>
<reference evidence="2" key="1">
    <citation type="submission" date="2022-11" db="UniProtKB">
        <authorList>
            <consortium name="WormBaseParasite"/>
        </authorList>
    </citation>
    <scope>IDENTIFICATION</scope>
</reference>
<keyword evidence="1" id="KW-1185">Reference proteome</keyword>
<proteinExistence type="predicted"/>
<sequence>MGTLVGLIAEPLVSSDAFDPNVVNLMRNQWQCRVSFELKAVADSQFVCGRHQEVEQFEKSVVGPQIEGTKWIQKVDFTTKPRGIWCWTLCDEGGTPLANGDLGGDVTLTGSSCQLDRATIAR</sequence>
<accession>A0A915KIP4</accession>
<dbReference type="AlphaFoldDB" id="A0A915KIP4"/>
<protein>
    <submittedName>
        <fullName evidence="2">Uncharacterized protein</fullName>
    </submittedName>
</protein>
<dbReference type="Proteomes" id="UP000887565">
    <property type="component" value="Unplaced"/>
</dbReference>
<name>A0A915KIP4_ROMCU</name>
<organism evidence="1 2">
    <name type="scientific">Romanomermis culicivorax</name>
    <name type="common">Nematode worm</name>
    <dbReference type="NCBI Taxonomy" id="13658"/>
    <lineage>
        <taxon>Eukaryota</taxon>
        <taxon>Metazoa</taxon>
        <taxon>Ecdysozoa</taxon>
        <taxon>Nematoda</taxon>
        <taxon>Enoplea</taxon>
        <taxon>Dorylaimia</taxon>
        <taxon>Mermithida</taxon>
        <taxon>Mermithoidea</taxon>
        <taxon>Mermithidae</taxon>
        <taxon>Romanomermis</taxon>
    </lineage>
</organism>